<dbReference type="Proteomes" id="UP000323521">
    <property type="component" value="Chromosome"/>
</dbReference>
<organism evidence="1 2">
    <name type="scientific">Formimonas warabiya</name>
    <dbReference type="NCBI Taxonomy" id="1761012"/>
    <lineage>
        <taxon>Bacteria</taxon>
        <taxon>Bacillati</taxon>
        <taxon>Bacillota</taxon>
        <taxon>Clostridia</taxon>
        <taxon>Eubacteriales</taxon>
        <taxon>Peptococcaceae</taxon>
        <taxon>Candidatus Formimonas</taxon>
    </lineage>
</organism>
<evidence type="ECO:0000313" key="2">
    <source>
        <dbReference type="Proteomes" id="UP000323521"/>
    </source>
</evidence>
<dbReference type="KEGG" id="fwa:DCMF_02235"/>
<gene>
    <name evidence="1" type="ORF">DCMF_02235</name>
</gene>
<protein>
    <submittedName>
        <fullName evidence="1">Uncharacterized protein</fullName>
    </submittedName>
</protein>
<dbReference type="EMBL" id="CP017634">
    <property type="protein sequence ID" value="ATW23768.1"/>
    <property type="molecule type" value="Genomic_DNA"/>
</dbReference>
<accession>A0A3G1KMS8</accession>
<dbReference type="AlphaFoldDB" id="A0A3G1KMS8"/>
<name>A0A3G1KMS8_FORW1</name>
<sequence length="414" mass="46373">MKMLRSTFSKYRYSRTALVCVVIFLLATLMAAWNSQQDARMYSVDDLRARGLTEKDVLYIYPTKGDITTTAEPTKCAATDLQSFLRLVEGLTQADVAPDMEQNAVSSLYRTLLFQGVPPVAGYIVGEIDGKAYAQRPDGVVCRLSYTEYEFMLDLCKVVRPYPEELDQMELLGAVKAMTTLYREGTIPVGAEFDTRLPQNVNFTIPSVQTVDDFYIIDACPYTLSDITPPSGQYIAVVPCGNYYELQIGVTKADGQWQVNGVKVARSNIRMMQYPQNEDWRLVVFGPSITDISGWGMSQLDRVELFDYKTGEVLWQTDGLCVAGRDAWSEDGRYFAFSHETGRAQNRGLQTMLLDTTGMTAINLVAPDGKADSRLEVREWVSDRKLTLDYKPKGQETQMVVYDVQSGVISEGGK</sequence>
<keyword evidence="2" id="KW-1185">Reference proteome</keyword>
<evidence type="ECO:0000313" key="1">
    <source>
        <dbReference type="EMBL" id="ATW23768.1"/>
    </source>
</evidence>
<reference evidence="1 2" key="1">
    <citation type="submission" date="2016-10" db="EMBL/GenBank/DDBJ databases">
        <title>Complete Genome Sequence of Peptococcaceae strain DCMF.</title>
        <authorList>
            <person name="Edwards R.J."/>
            <person name="Holland S.I."/>
            <person name="Deshpande N.P."/>
            <person name="Wong Y.K."/>
            <person name="Ertan H."/>
            <person name="Manefield M."/>
            <person name="Russell T.L."/>
            <person name="Lee M.J."/>
        </authorList>
    </citation>
    <scope>NUCLEOTIDE SEQUENCE [LARGE SCALE GENOMIC DNA]</scope>
    <source>
        <strain evidence="1 2">DCMF</strain>
    </source>
</reference>
<proteinExistence type="predicted"/>